<dbReference type="PRINTS" id="PR00455">
    <property type="entry name" value="HTHTETR"/>
</dbReference>
<organism evidence="4 5">
    <name type="scientific">Oliverpabstia intestinalis</name>
    <dbReference type="NCBI Taxonomy" id="2606633"/>
    <lineage>
        <taxon>Bacteria</taxon>
        <taxon>Bacillati</taxon>
        <taxon>Bacillota</taxon>
        <taxon>Clostridia</taxon>
        <taxon>Lachnospirales</taxon>
        <taxon>Lachnospiraceae</taxon>
        <taxon>Oliverpabstia</taxon>
    </lineage>
</organism>
<evidence type="ECO:0000259" key="3">
    <source>
        <dbReference type="PROSITE" id="PS50977"/>
    </source>
</evidence>
<feature type="DNA-binding region" description="H-T-H motif" evidence="2">
    <location>
        <begin position="27"/>
        <end position="46"/>
    </location>
</feature>
<proteinExistence type="predicted"/>
<dbReference type="InterPro" id="IPR050624">
    <property type="entry name" value="HTH-type_Tx_Regulator"/>
</dbReference>
<dbReference type="Proteomes" id="UP000440513">
    <property type="component" value="Unassembled WGS sequence"/>
</dbReference>
<name>A0A7X2P2D0_9FIRM</name>
<dbReference type="RefSeq" id="WP_154431767.1">
    <property type="nucleotide sequence ID" value="NZ_JBQHRL010000010.1"/>
</dbReference>
<gene>
    <name evidence="4" type="ORF">FYJ57_05050</name>
</gene>
<evidence type="ECO:0000313" key="5">
    <source>
        <dbReference type="Proteomes" id="UP000440513"/>
    </source>
</evidence>
<reference evidence="4 5" key="1">
    <citation type="submission" date="2019-08" db="EMBL/GenBank/DDBJ databases">
        <title>In-depth cultivation of the pig gut microbiome towards novel bacterial diversity and tailored functional studies.</title>
        <authorList>
            <person name="Wylensek D."/>
            <person name="Hitch T.C.A."/>
            <person name="Clavel T."/>
        </authorList>
    </citation>
    <scope>NUCLEOTIDE SEQUENCE [LARGE SCALE GENOMIC DNA]</scope>
    <source>
        <strain evidence="4 5">BSM-380-WT-5A</strain>
    </source>
</reference>
<evidence type="ECO:0000256" key="2">
    <source>
        <dbReference type="PROSITE-ProRule" id="PRU00335"/>
    </source>
</evidence>
<keyword evidence="5" id="KW-1185">Reference proteome</keyword>
<dbReference type="PANTHER" id="PTHR43479">
    <property type="entry name" value="ACREF/ENVCD OPERON REPRESSOR-RELATED"/>
    <property type="match status" value="1"/>
</dbReference>
<dbReference type="Gene3D" id="1.10.357.10">
    <property type="entry name" value="Tetracycline Repressor, domain 2"/>
    <property type="match status" value="1"/>
</dbReference>
<evidence type="ECO:0000256" key="1">
    <source>
        <dbReference type="ARBA" id="ARBA00023125"/>
    </source>
</evidence>
<dbReference type="PANTHER" id="PTHR43479:SF11">
    <property type="entry name" value="ACREF_ENVCD OPERON REPRESSOR-RELATED"/>
    <property type="match status" value="1"/>
</dbReference>
<dbReference type="InterPro" id="IPR009057">
    <property type="entry name" value="Homeodomain-like_sf"/>
</dbReference>
<protein>
    <submittedName>
        <fullName evidence="4">TetR/AcrR family transcriptional regulator</fullName>
    </submittedName>
</protein>
<comment type="caution">
    <text evidence="4">The sequence shown here is derived from an EMBL/GenBank/DDBJ whole genome shotgun (WGS) entry which is preliminary data.</text>
</comment>
<accession>A0A7X2P2D0</accession>
<dbReference type="PROSITE" id="PS50977">
    <property type="entry name" value="HTH_TETR_2"/>
    <property type="match status" value="1"/>
</dbReference>
<dbReference type="SUPFAM" id="SSF46689">
    <property type="entry name" value="Homeodomain-like"/>
    <property type="match status" value="1"/>
</dbReference>
<dbReference type="AlphaFoldDB" id="A0A7X2P2D0"/>
<dbReference type="InterPro" id="IPR001647">
    <property type="entry name" value="HTH_TetR"/>
</dbReference>
<keyword evidence="1 2" id="KW-0238">DNA-binding</keyword>
<dbReference type="Pfam" id="PF00440">
    <property type="entry name" value="TetR_N"/>
    <property type="match status" value="1"/>
</dbReference>
<evidence type="ECO:0000313" key="4">
    <source>
        <dbReference type="EMBL" id="MST66109.1"/>
    </source>
</evidence>
<dbReference type="EMBL" id="VUMS01000007">
    <property type="protein sequence ID" value="MST66109.1"/>
    <property type="molecule type" value="Genomic_DNA"/>
</dbReference>
<dbReference type="GO" id="GO:0003677">
    <property type="term" value="F:DNA binding"/>
    <property type="evidence" value="ECO:0007669"/>
    <property type="project" value="UniProtKB-UniRule"/>
</dbReference>
<feature type="domain" description="HTH tetR-type" evidence="3">
    <location>
        <begin position="4"/>
        <end position="64"/>
    </location>
</feature>
<sequence>MEKIKTKDRILFAALDLFSEKGYDQTSIDLVAEAVGIKGPSIYAHYKGKEDILDSLIAMMEHKYDENFGNSSHLDKIPESLDEFKEDCLRRVGFTMKDPQIQKVRRFCTKEQYRNEKIAALTSKHQLTGNQEMYALMLEKMMEKNLIRRFDANLLALEIVAPVTVMIEIADREPDRTDEMWTQIGVHLSHFVEIYGMK</sequence>